<evidence type="ECO:0000256" key="3">
    <source>
        <dbReference type="ARBA" id="ARBA00022475"/>
    </source>
</evidence>
<dbReference type="OrthoDB" id="7812423at2"/>
<protein>
    <submittedName>
        <fullName evidence="9">ABC transporter permease</fullName>
    </submittedName>
    <submittedName>
        <fullName evidence="10">Peptide/nickel transport system permease protein</fullName>
    </submittedName>
</protein>
<dbReference type="InterPro" id="IPR000515">
    <property type="entry name" value="MetI-like"/>
</dbReference>
<dbReference type="PATRIC" id="fig|728005.3.peg.869"/>
<evidence type="ECO:0000256" key="2">
    <source>
        <dbReference type="ARBA" id="ARBA00022448"/>
    </source>
</evidence>
<keyword evidence="11" id="KW-1185">Reference proteome</keyword>
<evidence type="ECO:0000313" key="10">
    <source>
        <dbReference type="EMBL" id="SFD26363.1"/>
    </source>
</evidence>
<evidence type="ECO:0000259" key="8">
    <source>
        <dbReference type="PROSITE" id="PS50928"/>
    </source>
</evidence>
<evidence type="ECO:0000256" key="6">
    <source>
        <dbReference type="ARBA" id="ARBA00023136"/>
    </source>
</evidence>
<keyword evidence="3" id="KW-1003">Cell membrane</keyword>
<dbReference type="CDD" id="cd06261">
    <property type="entry name" value="TM_PBP2"/>
    <property type="match status" value="1"/>
</dbReference>
<comment type="similarity">
    <text evidence="7">Belongs to the binding-protein-dependent transport system permease family.</text>
</comment>
<keyword evidence="4 7" id="KW-0812">Transmembrane</keyword>
<dbReference type="STRING" id="728005.SAMN04488059_13416"/>
<comment type="subcellular location">
    <subcellularLocation>
        <location evidence="1 7">Cell membrane</location>
        <topology evidence="1 7">Multi-pass membrane protein</topology>
    </subcellularLocation>
</comment>
<feature type="transmembrane region" description="Helical" evidence="7">
    <location>
        <begin position="260"/>
        <end position="281"/>
    </location>
</feature>
<name>A0A0F5PVU5_9HYPH</name>
<organism evidence="10 12">
    <name type="scientific">Devosia psychrophila</name>
    <dbReference type="NCBI Taxonomy" id="728005"/>
    <lineage>
        <taxon>Bacteria</taxon>
        <taxon>Pseudomonadati</taxon>
        <taxon>Pseudomonadota</taxon>
        <taxon>Alphaproteobacteria</taxon>
        <taxon>Hyphomicrobiales</taxon>
        <taxon>Devosiaceae</taxon>
        <taxon>Devosia</taxon>
    </lineage>
</organism>
<dbReference type="Pfam" id="PF00528">
    <property type="entry name" value="BPD_transp_1"/>
    <property type="match status" value="1"/>
</dbReference>
<evidence type="ECO:0000256" key="4">
    <source>
        <dbReference type="ARBA" id="ARBA00022692"/>
    </source>
</evidence>
<keyword evidence="2 7" id="KW-0813">Transport</keyword>
<dbReference type="AlphaFoldDB" id="A0A0F5PVU5"/>
<evidence type="ECO:0000256" key="5">
    <source>
        <dbReference type="ARBA" id="ARBA00022989"/>
    </source>
</evidence>
<dbReference type="GO" id="GO:0005886">
    <property type="term" value="C:plasma membrane"/>
    <property type="evidence" value="ECO:0007669"/>
    <property type="project" value="UniProtKB-SubCell"/>
</dbReference>
<dbReference type="Proteomes" id="UP000182258">
    <property type="component" value="Unassembled WGS sequence"/>
</dbReference>
<reference evidence="9 11" key="1">
    <citation type="submission" date="2015-03" db="EMBL/GenBank/DDBJ databases">
        <authorList>
            <person name="Lepp D."/>
            <person name="Hassan Y.I."/>
            <person name="Li X.-Z."/>
            <person name="Zhou T."/>
        </authorList>
    </citation>
    <scope>NUCLEOTIDE SEQUENCE [LARGE SCALE GENOMIC DNA]</scope>
    <source>
        <strain evidence="9 11">Cr7-05</strain>
    </source>
</reference>
<feature type="transmembrane region" description="Helical" evidence="7">
    <location>
        <begin position="145"/>
        <end position="164"/>
    </location>
</feature>
<evidence type="ECO:0000313" key="9">
    <source>
        <dbReference type="EMBL" id="KKC32526.1"/>
    </source>
</evidence>
<reference evidence="10 12" key="2">
    <citation type="submission" date="2016-10" db="EMBL/GenBank/DDBJ databases">
        <authorList>
            <person name="de Groot N.N."/>
        </authorList>
    </citation>
    <scope>NUCLEOTIDE SEQUENCE [LARGE SCALE GENOMIC DNA]</scope>
    <source>
        <strain evidence="10 12">CGMCC 1.10210</strain>
    </source>
</reference>
<dbReference type="PANTHER" id="PTHR43163">
    <property type="entry name" value="DIPEPTIDE TRANSPORT SYSTEM PERMEASE PROTEIN DPPB-RELATED"/>
    <property type="match status" value="1"/>
</dbReference>
<dbReference type="PANTHER" id="PTHR43163:SF6">
    <property type="entry name" value="DIPEPTIDE TRANSPORT SYSTEM PERMEASE PROTEIN DPPB-RELATED"/>
    <property type="match status" value="1"/>
</dbReference>
<dbReference type="Gene3D" id="1.10.3720.10">
    <property type="entry name" value="MetI-like"/>
    <property type="match status" value="1"/>
</dbReference>
<accession>A0A0F5PVU5</accession>
<evidence type="ECO:0000256" key="1">
    <source>
        <dbReference type="ARBA" id="ARBA00004651"/>
    </source>
</evidence>
<dbReference type="PROSITE" id="PS50928">
    <property type="entry name" value="ABC_TM1"/>
    <property type="match status" value="1"/>
</dbReference>
<feature type="transmembrane region" description="Helical" evidence="7">
    <location>
        <begin position="301"/>
        <end position="327"/>
    </location>
</feature>
<dbReference type="RefSeq" id="WP_046171537.1">
    <property type="nucleotide sequence ID" value="NZ_FOMB01000034.1"/>
</dbReference>
<feature type="domain" description="ABC transmembrane type-1" evidence="8">
    <location>
        <begin position="95"/>
        <end position="324"/>
    </location>
</feature>
<evidence type="ECO:0000313" key="11">
    <source>
        <dbReference type="Proteomes" id="UP000033519"/>
    </source>
</evidence>
<dbReference type="SUPFAM" id="SSF161098">
    <property type="entry name" value="MetI-like"/>
    <property type="match status" value="1"/>
</dbReference>
<dbReference type="Pfam" id="PF19300">
    <property type="entry name" value="BPD_transp_1_N"/>
    <property type="match status" value="1"/>
</dbReference>
<dbReference type="InterPro" id="IPR035906">
    <property type="entry name" value="MetI-like_sf"/>
</dbReference>
<feature type="transmembrane region" description="Helical" evidence="7">
    <location>
        <begin position="201"/>
        <end position="220"/>
    </location>
</feature>
<feature type="transmembrane region" description="Helical" evidence="7">
    <location>
        <begin position="101"/>
        <end position="123"/>
    </location>
</feature>
<keyword evidence="5 7" id="KW-1133">Transmembrane helix</keyword>
<dbReference type="Proteomes" id="UP000033519">
    <property type="component" value="Unassembled WGS sequence"/>
</dbReference>
<dbReference type="InterPro" id="IPR045621">
    <property type="entry name" value="BPD_transp_1_N"/>
</dbReference>
<evidence type="ECO:0000313" key="12">
    <source>
        <dbReference type="Proteomes" id="UP000182258"/>
    </source>
</evidence>
<gene>
    <name evidence="10" type="ORF">SAMN04488059_13416</name>
    <name evidence="9" type="ORF">WH91_13510</name>
</gene>
<proteinExistence type="inferred from homology"/>
<keyword evidence="6 7" id="KW-0472">Membrane</keyword>
<sequence>MIGLITKRAGMAAVTLFGVAVVVFGLLRVAPGDPIAMMIGPGATADDILRLRASYGLDQPLINQFWIWLGSLLQGDFGTSISRRIDVGQLLLERLPATIELALMALLVSMVLGGFIAIIGTLWRRHWASGAIDGVNGVLLAIPEFVWALALVLALGVAFPVLPLSGRINPSLTTDFRTGFSLLESLLIFRFDLAADLARHMTMPVLALALPLAGIIARVLREALSEAMMQDYVTLARVKGMSELRLILFEAMRNAIGPTLALTGVQFTFLIGGTVIVEKIFSYPGLGNMAIDAVVNRDFPLIQGLVLMFGVIFILINLLVDFAVVAFNPRLRHG</sequence>
<evidence type="ECO:0000256" key="7">
    <source>
        <dbReference type="RuleBase" id="RU363032"/>
    </source>
</evidence>
<dbReference type="GO" id="GO:0055085">
    <property type="term" value="P:transmembrane transport"/>
    <property type="evidence" value="ECO:0007669"/>
    <property type="project" value="InterPro"/>
</dbReference>
<dbReference type="EMBL" id="LAPV01000132">
    <property type="protein sequence ID" value="KKC32526.1"/>
    <property type="molecule type" value="Genomic_DNA"/>
</dbReference>
<dbReference type="EMBL" id="FOMB01000034">
    <property type="protein sequence ID" value="SFD26363.1"/>
    <property type="molecule type" value="Genomic_DNA"/>
</dbReference>